<evidence type="ECO:0000313" key="6">
    <source>
        <dbReference type="Proteomes" id="UP000078435"/>
    </source>
</evidence>
<dbReference type="PANTHER" id="PTHR46663">
    <property type="entry name" value="DIGUANYLATE CYCLASE DGCT-RELATED"/>
    <property type="match status" value="1"/>
</dbReference>
<evidence type="ECO:0000313" key="5">
    <source>
        <dbReference type="EMBL" id="KXU81197.1"/>
    </source>
</evidence>
<dbReference type="GO" id="GO:0016020">
    <property type="term" value="C:membrane"/>
    <property type="evidence" value="ECO:0007669"/>
    <property type="project" value="InterPro"/>
</dbReference>
<gene>
    <name evidence="5" type="ORF">LCR_05655</name>
</gene>
<keyword evidence="2" id="KW-0812">Transmembrane</keyword>
<dbReference type="OrthoDB" id="9812260at2"/>
<reference evidence="5 6" key="1">
    <citation type="submission" date="2016-02" db="EMBL/GenBank/DDBJ databases">
        <title>Draft genome sequence of Aeromonas trota strain 1999lcr isolated from cerebrospinal fluid (CSF).</title>
        <authorList>
            <person name="Dallagassa C.B."/>
            <person name="Prediger K.C."/>
            <person name="Weiss V.A."/>
            <person name="Assis F.E."/>
            <person name="Baura V."/>
            <person name="Cruz L.M."/>
            <person name="Souza E.M."/>
            <person name="Pedrosa F.O."/>
            <person name="Fadel-Picheth C.M."/>
        </authorList>
    </citation>
    <scope>NUCLEOTIDE SEQUENCE [LARGE SCALE GENOMIC DNA]</scope>
    <source>
        <strain evidence="5 6">1999lcr</strain>
    </source>
</reference>
<evidence type="ECO:0000259" key="4">
    <source>
        <dbReference type="PROSITE" id="PS50887"/>
    </source>
</evidence>
<protein>
    <submittedName>
        <fullName evidence="5">Diguanylate cyclase</fullName>
    </submittedName>
</protein>
<dbReference type="EMBL" id="JMGO02000002">
    <property type="protein sequence ID" value="KXU81197.1"/>
    <property type="molecule type" value="Genomic_DNA"/>
</dbReference>
<evidence type="ECO:0000259" key="3">
    <source>
        <dbReference type="PROSITE" id="PS50885"/>
    </source>
</evidence>
<dbReference type="PROSITE" id="PS50885">
    <property type="entry name" value="HAMP"/>
    <property type="match status" value="1"/>
</dbReference>
<dbReference type="Pfam" id="PF17152">
    <property type="entry name" value="CHASE8"/>
    <property type="match status" value="1"/>
</dbReference>
<dbReference type="NCBIfam" id="TIGR00254">
    <property type="entry name" value="GGDEF"/>
    <property type="match status" value="1"/>
</dbReference>
<dbReference type="FunFam" id="3.30.70.270:FF:000001">
    <property type="entry name" value="Diguanylate cyclase domain protein"/>
    <property type="match status" value="1"/>
</dbReference>
<dbReference type="Proteomes" id="UP000078435">
    <property type="component" value="Unassembled WGS sequence"/>
</dbReference>
<dbReference type="Pfam" id="PF00990">
    <property type="entry name" value="GGDEF"/>
    <property type="match status" value="1"/>
</dbReference>
<dbReference type="GO" id="GO:0003824">
    <property type="term" value="F:catalytic activity"/>
    <property type="evidence" value="ECO:0007669"/>
    <property type="project" value="UniProtKB-ARBA"/>
</dbReference>
<dbReference type="InterPro" id="IPR052163">
    <property type="entry name" value="DGC-Regulatory_Protein"/>
</dbReference>
<dbReference type="AlphaFoldDB" id="A0A175VL64"/>
<keyword evidence="2" id="KW-1133">Transmembrane helix</keyword>
<dbReference type="RefSeq" id="WP_061475360.1">
    <property type="nucleotide sequence ID" value="NZ_JMGO02000002.1"/>
</dbReference>
<dbReference type="InterPro" id="IPR029787">
    <property type="entry name" value="Nucleotide_cyclase"/>
</dbReference>
<evidence type="ECO:0000256" key="2">
    <source>
        <dbReference type="SAM" id="Phobius"/>
    </source>
</evidence>
<dbReference type="PANTHER" id="PTHR46663:SF2">
    <property type="entry name" value="GGDEF DOMAIN-CONTAINING PROTEIN"/>
    <property type="match status" value="1"/>
</dbReference>
<feature type="transmembrane region" description="Helical" evidence="2">
    <location>
        <begin position="152"/>
        <end position="178"/>
    </location>
</feature>
<keyword evidence="2" id="KW-0472">Membrane</keyword>
<dbReference type="InterPro" id="IPR000160">
    <property type="entry name" value="GGDEF_dom"/>
</dbReference>
<sequence>MTAWPGSRDQRLTLHQNLRRTHLMAAFTSACVVGIFLTLIALLAMRFHAEHNLGLVARAISYTAEAAVVFRDEEAANEALRTIAEREEVAEAQIYLPDGTLLANWRRATNTPLAGLENYLAERILPGPARESMMRGKEVIAEVRVRGHGQSLLLFLLAVLLVMLVCLLLSAMGALYVAGRMQVSIIGPLRDLAQVAHSVRRQRTLGMRASPAAIVELNELGEDFNSLLDELQAWQQHQARENASLLHQATHDALTGLPNRALFEARLEQAIIEVEQEGSSFALLYLDCDRFKQINDSLGHNAGDDVLVTLAKRVQHQLRPQDLVCRLGGDEFAILLSPAHQAMDVEEVITRIQQAMKDPVVLRDGQQLVAGISIGFAIHQPGTSASELCALADSAMYLAKRARREEVDAARTA</sequence>
<name>A0A175VL64_AEREN</name>
<organism evidence="5 6">
    <name type="scientific">Aeromonas enteropelogenes</name>
    <name type="common">Aeromonas trota</name>
    <dbReference type="NCBI Taxonomy" id="29489"/>
    <lineage>
        <taxon>Bacteria</taxon>
        <taxon>Pseudomonadati</taxon>
        <taxon>Pseudomonadota</taxon>
        <taxon>Gammaproteobacteria</taxon>
        <taxon>Aeromonadales</taxon>
        <taxon>Aeromonadaceae</taxon>
        <taxon>Aeromonas</taxon>
    </lineage>
</organism>
<dbReference type="SUPFAM" id="SSF55073">
    <property type="entry name" value="Nucleotide cyclase"/>
    <property type="match status" value="1"/>
</dbReference>
<dbReference type="SMART" id="SM00267">
    <property type="entry name" value="GGDEF"/>
    <property type="match status" value="1"/>
</dbReference>
<feature type="domain" description="HAMP" evidence="3">
    <location>
        <begin position="183"/>
        <end position="236"/>
    </location>
</feature>
<dbReference type="CDD" id="cd01949">
    <property type="entry name" value="GGDEF"/>
    <property type="match status" value="1"/>
</dbReference>
<dbReference type="Gene3D" id="3.30.70.270">
    <property type="match status" value="1"/>
</dbReference>
<dbReference type="GO" id="GO:0007165">
    <property type="term" value="P:signal transduction"/>
    <property type="evidence" value="ECO:0007669"/>
    <property type="project" value="InterPro"/>
</dbReference>
<comment type="caution">
    <text evidence="5">The sequence shown here is derived from an EMBL/GenBank/DDBJ whole genome shotgun (WGS) entry which is preliminary data.</text>
</comment>
<proteinExistence type="predicted"/>
<comment type="cofactor">
    <cofactor evidence="1">
        <name>Mg(2+)</name>
        <dbReference type="ChEBI" id="CHEBI:18420"/>
    </cofactor>
</comment>
<feature type="domain" description="GGDEF" evidence="4">
    <location>
        <begin position="279"/>
        <end position="412"/>
    </location>
</feature>
<evidence type="ECO:0000256" key="1">
    <source>
        <dbReference type="ARBA" id="ARBA00001946"/>
    </source>
</evidence>
<dbReference type="InterPro" id="IPR003660">
    <property type="entry name" value="HAMP_dom"/>
</dbReference>
<dbReference type="InterPro" id="IPR043128">
    <property type="entry name" value="Rev_trsase/Diguanyl_cyclase"/>
</dbReference>
<dbReference type="PROSITE" id="PS50887">
    <property type="entry name" value="GGDEF"/>
    <property type="match status" value="1"/>
</dbReference>
<accession>A0A175VL64</accession>
<dbReference type="InterPro" id="IPR033417">
    <property type="entry name" value="CHASE8"/>
</dbReference>
<feature type="transmembrane region" description="Helical" evidence="2">
    <location>
        <begin position="23"/>
        <end position="45"/>
    </location>
</feature>